<feature type="domain" description="Glycosyltransferase 2-like" evidence="1">
    <location>
        <begin position="4"/>
        <end position="124"/>
    </location>
</feature>
<keyword evidence="3" id="KW-1185">Reference proteome</keyword>
<dbReference type="PANTHER" id="PTHR43685">
    <property type="entry name" value="GLYCOSYLTRANSFERASE"/>
    <property type="match status" value="1"/>
</dbReference>
<dbReference type="STRING" id="1120918.SAMN05216249_11256"/>
<dbReference type="AlphaFoldDB" id="A0A1I0Z0Y1"/>
<accession>A0A1I0Z0Y1</accession>
<gene>
    <name evidence="2" type="ORF">SAMN05216249_11256</name>
</gene>
<dbReference type="InterPro" id="IPR001173">
    <property type="entry name" value="Glyco_trans_2-like"/>
</dbReference>
<dbReference type="GO" id="GO:0016740">
    <property type="term" value="F:transferase activity"/>
    <property type="evidence" value="ECO:0007669"/>
    <property type="project" value="UniProtKB-KW"/>
</dbReference>
<dbReference type="CDD" id="cd04196">
    <property type="entry name" value="GT_2_like_d"/>
    <property type="match status" value="1"/>
</dbReference>
<proteinExistence type="predicted"/>
<protein>
    <submittedName>
        <fullName evidence="2">Glycosyltransferase, GT2 family</fullName>
    </submittedName>
</protein>
<keyword evidence="2" id="KW-0808">Transferase</keyword>
<dbReference type="SUPFAM" id="SSF53448">
    <property type="entry name" value="Nucleotide-diphospho-sugar transferases"/>
    <property type="match status" value="1"/>
</dbReference>
<sequence>MKTSVVMATYNGEKFLLEQLDSLKNQTLKIDEVIICDDGSKDNTVEIIEKYIKDNNLLDSWKIIVNEKNLGYGNNFHKAMTLATGDYIFFSDQDDIWLSQKIEEMVDIMEKNPKIQLLCTDYEPFACEEGAPGVPNNIMEKMTNDSSLEFIELNKKNIYIASLGCDMCIRKSFRDKAEPFWIEGWAHDDYVWKMSQVLDGCFVYHKALIKRRLHSSNVSMHKMHKKDIRVKFLKELADANASMLKFAKHEKINPQKIKFIARTVKANRLRKELVEKRKLLNAISLLGYLDCYQYKKAYLTEIAISLNAV</sequence>
<evidence type="ECO:0000313" key="2">
    <source>
        <dbReference type="EMBL" id="SFB19201.1"/>
    </source>
</evidence>
<evidence type="ECO:0000259" key="1">
    <source>
        <dbReference type="Pfam" id="PF00535"/>
    </source>
</evidence>
<dbReference type="InterPro" id="IPR029044">
    <property type="entry name" value="Nucleotide-diphossugar_trans"/>
</dbReference>
<dbReference type="RefSeq" id="WP_092872899.1">
    <property type="nucleotide sequence ID" value="NZ_FOJY01000012.1"/>
</dbReference>
<dbReference type="Gene3D" id="3.90.550.10">
    <property type="entry name" value="Spore Coat Polysaccharide Biosynthesis Protein SpsA, Chain A"/>
    <property type="match status" value="1"/>
</dbReference>
<dbReference type="Pfam" id="PF00535">
    <property type="entry name" value="Glycos_transf_2"/>
    <property type="match status" value="1"/>
</dbReference>
<dbReference type="InterPro" id="IPR050834">
    <property type="entry name" value="Glycosyltransf_2"/>
</dbReference>
<evidence type="ECO:0000313" key="3">
    <source>
        <dbReference type="Proteomes" id="UP000198838"/>
    </source>
</evidence>
<reference evidence="2 3" key="1">
    <citation type="submission" date="2016-10" db="EMBL/GenBank/DDBJ databases">
        <authorList>
            <person name="de Groot N.N."/>
        </authorList>
    </citation>
    <scope>NUCLEOTIDE SEQUENCE [LARGE SCALE GENOMIC DNA]</scope>
    <source>
        <strain evidence="2 3">DSM 5522</strain>
    </source>
</reference>
<dbReference type="EMBL" id="FOJY01000012">
    <property type="protein sequence ID" value="SFB19201.1"/>
    <property type="molecule type" value="Genomic_DNA"/>
</dbReference>
<dbReference type="PANTHER" id="PTHR43685:SF2">
    <property type="entry name" value="GLYCOSYLTRANSFERASE 2-LIKE DOMAIN-CONTAINING PROTEIN"/>
    <property type="match status" value="1"/>
</dbReference>
<name>A0A1I0Z0Y1_9FIRM</name>
<dbReference type="Proteomes" id="UP000198838">
    <property type="component" value="Unassembled WGS sequence"/>
</dbReference>
<organism evidence="2 3">
    <name type="scientific">Acetitomaculum ruminis DSM 5522</name>
    <dbReference type="NCBI Taxonomy" id="1120918"/>
    <lineage>
        <taxon>Bacteria</taxon>
        <taxon>Bacillati</taxon>
        <taxon>Bacillota</taxon>
        <taxon>Clostridia</taxon>
        <taxon>Lachnospirales</taxon>
        <taxon>Lachnospiraceae</taxon>
        <taxon>Acetitomaculum</taxon>
    </lineage>
</organism>
<dbReference type="OrthoDB" id="9802649at2"/>